<evidence type="ECO:0000313" key="3">
    <source>
        <dbReference type="EMBL" id="MDY3512196.1"/>
    </source>
</evidence>
<protein>
    <submittedName>
        <fullName evidence="3">PH domain-containing protein</fullName>
    </submittedName>
</protein>
<sequence length="143" mass="16113">MKSYQAKLHWISYWKAGILMIIGFIGVPFFIIGIMLGRLFDILGIISIIFTLIFLMGLFRFMYLKSIKIYLSDNYLTISGGVLGKWCTNIEVEKIEGCFVNQSLLGLKLGFGTVQIYTQGGKELSLYIKDPNKLTQLLKGGAK</sequence>
<dbReference type="Pfam" id="PF03703">
    <property type="entry name" value="bPH_2"/>
    <property type="match status" value="1"/>
</dbReference>
<gene>
    <name evidence="3" type="ORF">PG303_03065</name>
</gene>
<proteinExistence type="predicted"/>
<organism evidence="3 4">
    <name type="scientific">Riemerella anatipestifer</name>
    <name type="common">Moraxella anatipestifer</name>
    <dbReference type="NCBI Taxonomy" id="34085"/>
    <lineage>
        <taxon>Bacteria</taxon>
        <taxon>Pseudomonadati</taxon>
        <taxon>Bacteroidota</taxon>
        <taxon>Flavobacteriia</taxon>
        <taxon>Flavobacteriales</taxon>
        <taxon>Weeksellaceae</taxon>
        <taxon>Riemerella</taxon>
    </lineage>
</organism>
<feature type="transmembrane region" description="Helical" evidence="1">
    <location>
        <begin position="12"/>
        <end position="36"/>
    </location>
</feature>
<keyword evidence="1" id="KW-0472">Membrane</keyword>
<feature type="transmembrane region" description="Helical" evidence="1">
    <location>
        <begin position="42"/>
        <end position="63"/>
    </location>
</feature>
<comment type="caution">
    <text evidence="3">The sequence shown here is derived from an EMBL/GenBank/DDBJ whole genome shotgun (WGS) entry which is preliminary data.</text>
</comment>
<keyword evidence="1" id="KW-0812">Transmembrane</keyword>
<evidence type="ECO:0000313" key="4">
    <source>
        <dbReference type="Proteomes" id="UP001284033"/>
    </source>
</evidence>
<dbReference type="RefSeq" id="WP_253037422.1">
    <property type="nucleotide sequence ID" value="NZ_CP168322.1"/>
</dbReference>
<name>A0AAP6H755_RIEAN</name>
<dbReference type="InterPro" id="IPR005182">
    <property type="entry name" value="YdbS-like_PH"/>
</dbReference>
<evidence type="ECO:0000259" key="2">
    <source>
        <dbReference type="Pfam" id="PF03703"/>
    </source>
</evidence>
<dbReference type="Proteomes" id="UP001284033">
    <property type="component" value="Unassembled WGS sequence"/>
</dbReference>
<reference evidence="3" key="1">
    <citation type="submission" date="2023-01" db="EMBL/GenBank/DDBJ databases">
        <title>Genome-based studies on antimicrobial resistance profiles of Riemerella anatipestifer in China, 1994 to 2021.</title>
        <authorList>
            <person name="Yang Z."/>
            <person name="Zhu D."/>
        </authorList>
    </citation>
    <scope>NUCLEOTIDE SEQUENCE</scope>
    <source>
        <strain evidence="3">RCAD1218</strain>
    </source>
</reference>
<feature type="domain" description="YdbS-like PH" evidence="2">
    <location>
        <begin position="68"/>
        <end position="123"/>
    </location>
</feature>
<keyword evidence="1" id="KW-1133">Transmembrane helix</keyword>
<dbReference type="EMBL" id="JAQZHK010000002">
    <property type="protein sequence ID" value="MDY3512196.1"/>
    <property type="molecule type" value="Genomic_DNA"/>
</dbReference>
<accession>A0AAP6H755</accession>
<dbReference type="AlphaFoldDB" id="A0AAP6H755"/>
<evidence type="ECO:0000256" key="1">
    <source>
        <dbReference type="SAM" id="Phobius"/>
    </source>
</evidence>